<sequence length="134" mass="16086">MKRKRNKKNKKKIKYFALLGKERERYRTAYRITGPTLEQQIVHHVDQDAPREYILVKERKPRAAPEMREKRSGRRRGVRRRMIIDIHLEVLDECQKGDLHSTKEDYFTIIIQEFMGGEFIKEEKVPSLDSGFRV</sequence>
<dbReference type="KEGG" id="pcot:PCOAH_00002180"/>
<reference evidence="3" key="1">
    <citation type="submission" date="2016-06" db="EMBL/GenBank/DDBJ databases">
        <title>First high quality genome sequence of Plasmodium coatneyi using continuous long reads from single molecule, real-time sequencing.</title>
        <authorList>
            <person name="Chien J.-T."/>
            <person name="Pakala S.B."/>
            <person name="Geraldo J.A."/>
            <person name="Lapp S.A."/>
            <person name="Barnwell J.W."/>
            <person name="Kissinger J.C."/>
            <person name="Galinski M.R."/>
            <person name="Humphrey J.C."/>
        </authorList>
    </citation>
    <scope>NUCLEOTIDE SEQUENCE [LARGE SCALE GENOMIC DNA]</scope>
    <source>
        <strain evidence="3">Hackeri</strain>
    </source>
</reference>
<evidence type="ECO:0000259" key="1">
    <source>
        <dbReference type="Pfam" id="PF12879"/>
    </source>
</evidence>
<dbReference type="Pfam" id="PF12879">
    <property type="entry name" value="SICA_C"/>
    <property type="match status" value="1"/>
</dbReference>
<dbReference type="AlphaFoldDB" id="A0A1B1DTJ3"/>
<dbReference type="InterPro" id="IPR024288">
    <property type="entry name" value="SICA_C"/>
</dbReference>
<name>A0A1B1DTJ3_9APIC</name>
<dbReference type="Proteomes" id="UP000092716">
    <property type="component" value="Chromosome 1"/>
</dbReference>
<dbReference type="EMBL" id="CP016239">
    <property type="protein sequence ID" value="ANQ05905.1"/>
    <property type="molecule type" value="Genomic_DNA"/>
</dbReference>
<feature type="domain" description="Schizont-infected cell agglutination C-terminal" evidence="1">
    <location>
        <begin position="14"/>
        <end position="127"/>
    </location>
</feature>
<proteinExistence type="predicted"/>
<dbReference type="RefSeq" id="XP_019912600.1">
    <property type="nucleotide sequence ID" value="XM_020057035.1"/>
</dbReference>
<keyword evidence="3" id="KW-1185">Reference proteome</keyword>
<evidence type="ECO:0000313" key="3">
    <source>
        <dbReference type="Proteomes" id="UP000092716"/>
    </source>
</evidence>
<dbReference type="VEuPathDB" id="PlasmoDB:PCOAH_00002180"/>
<protein>
    <submittedName>
        <fullName evidence="2">SICA antigen</fullName>
    </submittedName>
</protein>
<dbReference type="GeneID" id="30906938"/>
<organism evidence="2 3">
    <name type="scientific">Plasmodium coatneyi</name>
    <dbReference type="NCBI Taxonomy" id="208452"/>
    <lineage>
        <taxon>Eukaryota</taxon>
        <taxon>Sar</taxon>
        <taxon>Alveolata</taxon>
        <taxon>Apicomplexa</taxon>
        <taxon>Aconoidasida</taxon>
        <taxon>Haemosporida</taxon>
        <taxon>Plasmodiidae</taxon>
        <taxon>Plasmodium</taxon>
    </lineage>
</organism>
<gene>
    <name evidence="2" type="ORF">PCOAH_00002180</name>
</gene>
<evidence type="ECO:0000313" key="2">
    <source>
        <dbReference type="EMBL" id="ANQ05905.1"/>
    </source>
</evidence>
<accession>A0A1B1DTJ3</accession>